<reference evidence="4" key="1">
    <citation type="journal article" date="2023" name="G3 (Bethesda)">
        <title>Whole genome assembly and annotation of the endangered Caribbean coral Acropora cervicornis.</title>
        <authorList>
            <person name="Selwyn J.D."/>
            <person name="Vollmer S.V."/>
        </authorList>
    </citation>
    <scope>NUCLEOTIDE SEQUENCE</scope>
    <source>
        <strain evidence="4">K2</strain>
    </source>
</reference>
<evidence type="ECO:0000313" key="5">
    <source>
        <dbReference type="Proteomes" id="UP001249851"/>
    </source>
</evidence>
<dbReference type="PANTHER" id="PTHR34400">
    <property type="match status" value="1"/>
</dbReference>
<evidence type="ECO:0000256" key="1">
    <source>
        <dbReference type="SAM" id="MobiDB-lite"/>
    </source>
</evidence>
<evidence type="ECO:0000313" key="4">
    <source>
        <dbReference type="EMBL" id="KAK2553463.1"/>
    </source>
</evidence>
<comment type="caution">
    <text evidence="4">The sequence shown here is derived from an EMBL/GenBank/DDBJ whole genome shotgun (WGS) entry which is preliminary data.</text>
</comment>
<dbReference type="AlphaFoldDB" id="A0AAD9Q2D1"/>
<accession>A0AAD9Q2D1</accession>
<dbReference type="InterPro" id="IPR009078">
    <property type="entry name" value="Ferritin-like_SF"/>
</dbReference>
<name>A0AAD9Q2D1_ACRCE</name>
<feature type="region of interest" description="Disordered" evidence="1">
    <location>
        <begin position="1136"/>
        <end position="1155"/>
    </location>
</feature>
<sequence>MPINWGTIADVLTISCSAAQLLMISLIYMIMNLYVVLIATLAGATNAVIALSTDSDTTFLPDTKAPLNVRVKRQETRHVPPSLDASGNDQDLPNDEYMNYLSFPHLHFSGTFRSDVSTVNNFPENYNTERFASLNLQRSRHNWNPEGTGEWSINGSVTQVCYVNGICIDDEDGEEKAKDEPLVGASVLDGGNMSTAKMVDLDTEAQLFSEIWGWRIRVQDFFSADFSPVPFQYIWKKMVNYQGGSHSYGAAYQSVLSNIRWIENDEGDSPFITQLRKIMNNSNFENSALSIRFNVDMYVNDHTMFNFTTGRITGTIGLIGKKSPPFFTQGRMMRPLTNLTQSAPFYVDKTRVSVDFGNSIAIDEYGAMDSLLKNDLVVAVHRGKDSKVCSPDLLLLGLVNNKSPNWYRNTAGVQIFFFSESRSPMEAAEGLTKYPLVVAELQGGNCKKILLAEAQDGVDVHPYSNWTFRKNPGEIANVQLLVTKFGRPLPSVNVTIDPCNCKNIFSDGPAVGQPPLPLQHTKSMTDENGTATFDIKAQDPQNSRDFIDGQLYPFIYSVSDDPGKTCRRMCEEFGDSMMLLNSLFVILVWNHFKQKGEVPTWLDDVYPIFKQYANLYPVMTYNFVDLGNYYDVVKYKNAIKASMMLPRSHPNHMPVTRDLSGSKLKVIKNWLSQQNPAIGNPKNFYSIEQLRKDLQTALQLEHSTIPPYLTALASIKFSYNLEIQNVLETIVVQEMMHMALVANILNAVGGKPSLYSKEFLPSYPSRLPGGVQHDLIVPIEKLSLGLIRNIFMKIEQPAAQLEQVSILKHTFDFAEKMKKEMSKKKDGHCTKTEKGEICTEQSKMSGMVVDPTVDQNLFPCMISPPEKKPHEDSNNKVKKLNRESDHDSQEEKLHQYESQQSDWAKTPRHFPRNDRVIVKNNNTIGGFYIHILNALGNLTNCGRNNSIFTGDPSRQVNVKHWSVHGHSLEVYDYISAVEAIQLIVDQGEGSSPCNPVAWNEENEKSLSHYFLFHSVAERREIKVFNNTKNHTFHKDGDDQPLLDYDEVCNSTYRFTGPKIPFDPNGVWPLIPNPQMSQYKPNSKAYVQAVKFNKVYTKLLKSLDNMFNGNPQTLKDAFGLMYSVDLHLKKLVHTPIDDAGDPDVGPNAGPTFDFTP</sequence>
<dbReference type="InterPro" id="IPR012347">
    <property type="entry name" value="Ferritin-like"/>
</dbReference>
<reference evidence="4" key="2">
    <citation type="journal article" date="2023" name="Science">
        <title>Genomic signatures of disease resistance in endangered staghorn corals.</title>
        <authorList>
            <person name="Vollmer S.V."/>
            <person name="Selwyn J.D."/>
            <person name="Despard B.A."/>
            <person name="Roesel C.L."/>
        </authorList>
    </citation>
    <scope>NUCLEOTIDE SEQUENCE</scope>
    <source>
        <strain evidence="4">K2</strain>
    </source>
</reference>
<feature type="transmembrane region" description="Helical" evidence="2">
    <location>
        <begin position="21"/>
        <end position="44"/>
    </location>
</feature>
<gene>
    <name evidence="4" type="ORF">P5673_025222</name>
</gene>
<feature type="compositionally biased region" description="Basic and acidic residues" evidence="1">
    <location>
        <begin position="865"/>
        <end position="895"/>
    </location>
</feature>
<dbReference type="SUPFAM" id="SSF47240">
    <property type="entry name" value="Ferritin-like"/>
    <property type="match status" value="1"/>
</dbReference>
<dbReference type="EMBL" id="JARQWQ010000077">
    <property type="protein sequence ID" value="KAK2553463.1"/>
    <property type="molecule type" value="Genomic_DNA"/>
</dbReference>
<proteinExistence type="predicted"/>
<keyword evidence="2" id="KW-0472">Membrane</keyword>
<evidence type="ECO:0000259" key="3">
    <source>
        <dbReference type="Pfam" id="PF12902"/>
    </source>
</evidence>
<feature type="domain" description="Iminophenyl-pyruvate dimer synthase" evidence="3">
    <location>
        <begin position="916"/>
        <end position="1015"/>
    </location>
</feature>
<protein>
    <recommendedName>
        <fullName evidence="3">Iminophenyl-pyruvate dimer synthase domain-containing protein</fullName>
    </recommendedName>
</protein>
<dbReference type="Gene3D" id="1.20.1260.10">
    <property type="match status" value="2"/>
</dbReference>
<dbReference type="Proteomes" id="UP001249851">
    <property type="component" value="Unassembled WGS sequence"/>
</dbReference>
<feature type="region of interest" description="Disordered" evidence="1">
    <location>
        <begin position="861"/>
        <end position="908"/>
    </location>
</feature>
<dbReference type="Pfam" id="PF12902">
    <property type="entry name" value="Ferritin-like"/>
    <property type="match status" value="2"/>
</dbReference>
<keyword evidence="2" id="KW-0812">Transmembrane</keyword>
<dbReference type="PANTHER" id="PTHR34400:SF4">
    <property type="entry name" value="MEMBRANE PROTEIN"/>
    <property type="match status" value="1"/>
</dbReference>
<keyword evidence="2" id="KW-1133">Transmembrane helix</keyword>
<dbReference type="InterPro" id="IPR026820">
    <property type="entry name" value="VioB/RebD_dom"/>
</dbReference>
<evidence type="ECO:0000256" key="2">
    <source>
        <dbReference type="SAM" id="Phobius"/>
    </source>
</evidence>
<keyword evidence="5" id="KW-1185">Reference proteome</keyword>
<organism evidence="4 5">
    <name type="scientific">Acropora cervicornis</name>
    <name type="common">Staghorn coral</name>
    <dbReference type="NCBI Taxonomy" id="6130"/>
    <lineage>
        <taxon>Eukaryota</taxon>
        <taxon>Metazoa</taxon>
        <taxon>Cnidaria</taxon>
        <taxon>Anthozoa</taxon>
        <taxon>Hexacorallia</taxon>
        <taxon>Scleractinia</taxon>
        <taxon>Astrocoeniina</taxon>
        <taxon>Acroporidae</taxon>
        <taxon>Acropora</taxon>
    </lineage>
</organism>
<dbReference type="CDD" id="cd00657">
    <property type="entry name" value="Ferritin_like"/>
    <property type="match status" value="1"/>
</dbReference>
<feature type="domain" description="Iminophenyl-pyruvate dimer synthase" evidence="3">
    <location>
        <begin position="694"/>
        <end position="818"/>
    </location>
</feature>